<dbReference type="Pfam" id="PF08534">
    <property type="entry name" value="Redoxin"/>
    <property type="match status" value="1"/>
</dbReference>
<dbReference type="InterPro" id="IPR017937">
    <property type="entry name" value="Thioredoxin_CS"/>
</dbReference>
<feature type="domain" description="Thioredoxin" evidence="4">
    <location>
        <begin position="72"/>
        <end position="218"/>
    </location>
</feature>
<evidence type="ECO:0000256" key="2">
    <source>
        <dbReference type="ARBA" id="ARBA00022748"/>
    </source>
</evidence>
<evidence type="ECO:0000313" key="6">
    <source>
        <dbReference type="Proteomes" id="UP000469011"/>
    </source>
</evidence>
<dbReference type="PANTHER" id="PTHR42852">
    <property type="entry name" value="THIOL:DISULFIDE INTERCHANGE PROTEIN DSBE"/>
    <property type="match status" value="1"/>
</dbReference>
<dbReference type="InterPro" id="IPR013740">
    <property type="entry name" value="Redoxin"/>
</dbReference>
<protein>
    <submittedName>
        <fullName evidence="5">Redoxin family protein</fullName>
    </submittedName>
</protein>
<proteinExistence type="predicted"/>
<dbReference type="GO" id="GO:0030313">
    <property type="term" value="C:cell envelope"/>
    <property type="evidence" value="ECO:0007669"/>
    <property type="project" value="UniProtKB-SubCell"/>
</dbReference>
<dbReference type="CDD" id="cd02966">
    <property type="entry name" value="TlpA_like_family"/>
    <property type="match status" value="1"/>
</dbReference>
<evidence type="ECO:0000256" key="3">
    <source>
        <dbReference type="ARBA" id="ARBA00023284"/>
    </source>
</evidence>
<dbReference type="InterPro" id="IPR050553">
    <property type="entry name" value="Thioredoxin_ResA/DsbE_sf"/>
</dbReference>
<dbReference type="GO" id="GO:0015036">
    <property type="term" value="F:disulfide oxidoreductase activity"/>
    <property type="evidence" value="ECO:0007669"/>
    <property type="project" value="UniProtKB-ARBA"/>
</dbReference>
<dbReference type="AlphaFoldDB" id="A0A6N9T1C6"/>
<dbReference type="NCBIfam" id="NF047696">
    <property type="entry name" value="ThlDiSintTplARhiz"/>
    <property type="match status" value="1"/>
</dbReference>
<reference evidence="5 6" key="1">
    <citation type="submission" date="2020-01" db="EMBL/GenBank/DDBJ databases">
        <title>Jiella pacifica sp. nov.</title>
        <authorList>
            <person name="Xue Z."/>
            <person name="Zhu S."/>
            <person name="Chen J."/>
            <person name="Yang J."/>
        </authorList>
    </citation>
    <scope>NUCLEOTIDE SEQUENCE [LARGE SCALE GENOMIC DNA]</scope>
    <source>
        <strain evidence="5 6">40Bstr34</strain>
    </source>
</reference>
<name>A0A6N9T1C6_9HYPH</name>
<gene>
    <name evidence="5" type="ORF">GTK09_11925</name>
</gene>
<dbReference type="EMBL" id="JAAAMG010000008">
    <property type="protein sequence ID" value="NDW05134.1"/>
    <property type="molecule type" value="Genomic_DNA"/>
</dbReference>
<comment type="caution">
    <text evidence="5">The sequence shown here is derived from an EMBL/GenBank/DDBJ whole genome shotgun (WGS) entry which is preliminary data.</text>
</comment>
<dbReference type="InterPro" id="IPR036249">
    <property type="entry name" value="Thioredoxin-like_sf"/>
</dbReference>
<accession>A0A6N9T1C6</accession>
<keyword evidence="3" id="KW-0676">Redox-active center</keyword>
<organism evidence="5 6">
    <name type="scientific">Jiella pacifica</name>
    <dbReference type="NCBI Taxonomy" id="2696469"/>
    <lineage>
        <taxon>Bacteria</taxon>
        <taxon>Pseudomonadati</taxon>
        <taxon>Pseudomonadota</taxon>
        <taxon>Alphaproteobacteria</taxon>
        <taxon>Hyphomicrobiales</taxon>
        <taxon>Aurantimonadaceae</taxon>
        <taxon>Jiella</taxon>
    </lineage>
</organism>
<dbReference type="RefSeq" id="WP_163463380.1">
    <property type="nucleotide sequence ID" value="NZ_JAAAMG010000008.1"/>
</dbReference>
<dbReference type="PROSITE" id="PS51352">
    <property type="entry name" value="THIOREDOXIN_2"/>
    <property type="match status" value="1"/>
</dbReference>
<evidence type="ECO:0000259" key="4">
    <source>
        <dbReference type="PROSITE" id="PS51352"/>
    </source>
</evidence>
<dbReference type="InterPro" id="IPR013766">
    <property type="entry name" value="Thioredoxin_domain"/>
</dbReference>
<evidence type="ECO:0000313" key="5">
    <source>
        <dbReference type="EMBL" id="NDW05134.1"/>
    </source>
</evidence>
<dbReference type="GO" id="GO:0017004">
    <property type="term" value="P:cytochrome complex assembly"/>
    <property type="evidence" value="ECO:0007669"/>
    <property type="project" value="UniProtKB-KW"/>
</dbReference>
<comment type="subcellular location">
    <subcellularLocation>
        <location evidence="1">Cell envelope</location>
    </subcellularLocation>
</comment>
<evidence type="ECO:0000256" key="1">
    <source>
        <dbReference type="ARBA" id="ARBA00004196"/>
    </source>
</evidence>
<dbReference type="SUPFAM" id="SSF52833">
    <property type="entry name" value="Thioredoxin-like"/>
    <property type="match status" value="1"/>
</dbReference>
<dbReference type="Proteomes" id="UP000469011">
    <property type="component" value="Unassembled WGS sequence"/>
</dbReference>
<keyword evidence="2" id="KW-0201">Cytochrome c-type biogenesis</keyword>
<dbReference type="Gene3D" id="3.40.30.10">
    <property type="entry name" value="Glutaredoxin"/>
    <property type="match status" value="1"/>
</dbReference>
<keyword evidence="6" id="KW-1185">Reference proteome</keyword>
<sequence>MTVEKSRRFFNRRLLGIAGLALVLGIVAGVGVLYVTERGSGNAVAAACPLDESFAAALNDNATGEVAAVRALDEPFDATTIAFKDESGKQVSIADFAGKNLLVNVWATWCVPCRAEMPALDALERQEGGADFAVVPISVDMGDIAKPKKFYAETNLQSLPLYHDGSLATFNDLKSKGVTLGLPVSLIVGPDGCAKGVITGPAEWASPDAIRLIDAVKREGSAGA</sequence>
<dbReference type="PROSITE" id="PS00194">
    <property type="entry name" value="THIOREDOXIN_1"/>
    <property type="match status" value="1"/>
</dbReference>
<dbReference type="PANTHER" id="PTHR42852:SF17">
    <property type="entry name" value="THIOREDOXIN-LIKE PROTEIN HI_1115"/>
    <property type="match status" value="1"/>
</dbReference>